<organism evidence="1">
    <name type="scientific">bioreactor metagenome</name>
    <dbReference type="NCBI Taxonomy" id="1076179"/>
    <lineage>
        <taxon>unclassified sequences</taxon>
        <taxon>metagenomes</taxon>
        <taxon>ecological metagenomes</taxon>
    </lineage>
</organism>
<dbReference type="AlphaFoldDB" id="A0A644Y2W7"/>
<sequence length="87" mass="9824">MQRGLGSNPDVYGSFSLHDLVKTLIVVYTYMHGVNASVMTLANAKHEMHIAVCLQGISWSMTMRYIIESLIEFIQEAREAHLEIANQ</sequence>
<dbReference type="EMBL" id="VSSQ01003792">
    <property type="protein sequence ID" value="MPM22358.1"/>
    <property type="molecule type" value="Genomic_DNA"/>
</dbReference>
<proteinExistence type="predicted"/>
<comment type="caution">
    <text evidence="1">The sequence shown here is derived from an EMBL/GenBank/DDBJ whole genome shotgun (WGS) entry which is preliminary data.</text>
</comment>
<name>A0A644Y2W7_9ZZZZ</name>
<gene>
    <name evidence="1" type="ORF">SDC9_68810</name>
</gene>
<protein>
    <submittedName>
        <fullName evidence="1">Uncharacterized protein</fullName>
    </submittedName>
</protein>
<accession>A0A644Y2W7</accession>
<reference evidence="1" key="1">
    <citation type="submission" date="2019-08" db="EMBL/GenBank/DDBJ databases">
        <authorList>
            <person name="Kucharzyk K."/>
            <person name="Murdoch R.W."/>
            <person name="Higgins S."/>
            <person name="Loffler F."/>
        </authorList>
    </citation>
    <scope>NUCLEOTIDE SEQUENCE</scope>
</reference>
<evidence type="ECO:0000313" key="1">
    <source>
        <dbReference type="EMBL" id="MPM22358.1"/>
    </source>
</evidence>